<evidence type="ECO:0000256" key="1">
    <source>
        <dbReference type="ARBA" id="ARBA00004162"/>
    </source>
</evidence>
<dbReference type="Pfam" id="PF13855">
    <property type="entry name" value="LRR_8"/>
    <property type="match status" value="2"/>
</dbReference>
<organism evidence="13 14">
    <name type="scientific">Escallonia rubra</name>
    <dbReference type="NCBI Taxonomy" id="112253"/>
    <lineage>
        <taxon>Eukaryota</taxon>
        <taxon>Viridiplantae</taxon>
        <taxon>Streptophyta</taxon>
        <taxon>Embryophyta</taxon>
        <taxon>Tracheophyta</taxon>
        <taxon>Spermatophyta</taxon>
        <taxon>Magnoliopsida</taxon>
        <taxon>eudicotyledons</taxon>
        <taxon>Gunneridae</taxon>
        <taxon>Pentapetalae</taxon>
        <taxon>asterids</taxon>
        <taxon>campanulids</taxon>
        <taxon>Escalloniales</taxon>
        <taxon>Escalloniaceae</taxon>
        <taxon>Escallonia</taxon>
    </lineage>
</organism>
<dbReference type="Pfam" id="PF08263">
    <property type="entry name" value="LRRNT_2"/>
    <property type="match status" value="1"/>
</dbReference>
<evidence type="ECO:0000313" key="14">
    <source>
        <dbReference type="Proteomes" id="UP001187471"/>
    </source>
</evidence>
<dbReference type="EMBL" id="JAVXUO010002834">
    <property type="protein sequence ID" value="KAK2969232.1"/>
    <property type="molecule type" value="Genomic_DNA"/>
</dbReference>
<dbReference type="PANTHER" id="PTHR27000:SF785">
    <property type="entry name" value="PROTEIN KINASE DOMAIN-CONTAINING PROTEIN"/>
    <property type="match status" value="1"/>
</dbReference>
<comment type="subcellular location">
    <subcellularLocation>
        <location evidence="1">Cell membrane</location>
        <topology evidence="1">Single-pass membrane protein</topology>
    </subcellularLocation>
    <subcellularLocation>
        <location evidence="2">Membrane</location>
        <topology evidence="2">Single-pass type I membrane protein</topology>
    </subcellularLocation>
</comment>
<evidence type="ECO:0000256" key="10">
    <source>
        <dbReference type="ARBA" id="ARBA00023180"/>
    </source>
</evidence>
<keyword evidence="3" id="KW-0433">Leucine-rich repeat</keyword>
<dbReference type="FunFam" id="3.80.10.10:FF:000383">
    <property type="entry name" value="Leucine-rich repeat receptor protein kinase EMS1"/>
    <property type="match status" value="1"/>
</dbReference>
<evidence type="ECO:0000256" key="6">
    <source>
        <dbReference type="ARBA" id="ARBA00022737"/>
    </source>
</evidence>
<dbReference type="FunFam" id="3.80.10.10:FF:000095">
    <property type="entry name" value="LRR receptor-like serine/threonine-protein kinase GSO1"/>
    <property type="match status" value="1"/>
</dbReference>
<proteinExistence type="predicted"/>
<protein>
    <recommendedName>
        <fullName evidence="12">Leucine-rich repeat-containing N-terminal plant-type domain-containing protein</fullName>
    </recommendedName>
</protein>
<evidence type="ECO:0000256" key="3">
    <source>
        <dbReference type="ARBA" id="ARBA00022614"/>
    </source>
</evidence>
<evidence type="ECO:0000256" key="9">
    <source>
        <dbReference type="ARBA" id="ARBA00023170"/>
    </source>
</evidence>
<evidence type="ECO:0000256" key="8">
    <source>
        <dbReference type="ARBA" id="ARBA00023136"/>
    </source>
</evidence>
<accession>A0AA88QH56</accession>
<evidence type="ECO:0000256" key="2">
    <source>
        <dbReference type="ARBA" id="ARBA00004479"/>
    </source>
</evidence>
<dbReference type="Gene3D" id="3.80.10.10">
    <property type="entry name" value="Ribonuclease Inhibitor"/>
    <property type="match status" value="2"/>
</dbReference>
<keyword evidence="6" id="KW-0677">Repeat</keyword>
<dbReference type="InterPro" id="IPR032675">
    <property type="entry name" value="LRR_dom_sf"/>
</dbReference>
<evidence type="ECO:0000259" key="12">
    <source>
        <dbReference type="Pfam" id="PF08263"/>
    </source>
</evidence>
<dbReference type="SUPFAM" id="SSF56112">
    <property type="entry name" value="Protein kinase-like (PK-like)"/>
    <property type="match status" value="1"/>
</dbReference>
<dbReference type="InterPro" id="IPR013210">
    <property type="entry name" value="LRR_N_plant-typ"/>
</dbReference>
<evidence type="ECO:0000256" key="5">
    <source>
        <dbReference type="ARBA" id="ARBA00022729"/>
    </source>
</evidence>
<dbReference type="Pfam" id="PF00560">
    <property type="entry name" value="LRR_1"/>
    <property type="match status" value="4"/>
</dbReference>
<dbReference type="InterPro" id="IPR003591">
    <property type="entry name" value="Leu-rich_rpt_typical-subtyp"/>
</dbReference>
<keyword evidence="7 11" id="KW-1133">Transmembrane helix</keyword>
<feature type="domain" description="Leucine-rich repeat-containing N-terminal plant-type" evidence="12">
    <location>
        <begin position="60"/>
        <end position="95"/>
    </location>
</feature>
<dbReference type="GO" id="GO:0006952">
    <property type="term" value="P:defense response"/>
    <property type="evidence" value="ECO:0007669"/>
    <property type="project" value="UniProtKB-ARBA"/>
</dbReference>
<evidence type="ECO:0000256" key="11">
    <source>
        <dbReference type="SAM" id="Phobius"/>
    </source>
</evidence>
<evidence type="ECO:0000313" key="13">
    <source>
        <dbReference type="EMBL" id="KAK2969232.1"/>
    </source>
</evidence>
<comment type="caution">
    <text evidence="13">The sequence shown here is derived from an EMBL/GenBank/DDBJ whole genome shotgun (WGS) entry which is preliminary data.</text>
</comment>
<feature type="transmembrane region" description="Helical" evidence="11">
    <location>
        <begin position="482"/>
        <end position="505"/>
    </location>
</feature>
<sequence length="728" mass="79778">MCTHFQGFNLSRFQSVGPSYSQQNSHNQELRYAVTKDSLTWVLVMQSCVVSLAISSSNITDQLALLAIKSEIVYDPNSVLAGNWTENTNFCDWYGSHAAYAGRESQLCASPTWVFKAPFLHISEISPSLLSLVSRTIASMCQKLQVISLAINGFTGGIPQELSTLPLLRLFLDENNLTGIIPPSFGNISSLKVLSMAFNNLSGSIPTELAQLSNLQELYLNENHLSGLIPPELFNLDLRFNDLNGVIPSTIGGMTTLQRLYLGRNKIEGTIPNEICLLRNLGEIGLHDNKLYGSVPNCIGNLSSLQRIYLSLNTFRSIPSTLWNLENLLYLSPESNSISGTLDPNLRVLKALGSMDLSGNQISGNIPSTIGAFESLTYLNLSGNSFSGPIPESLSDLVQLNILDLSRNNLSGAIPKSLNEISQLEYLNLSFNKLTGEIPSGGQFGNFTAQSFIGNEALCGNATLQVPPCTSHTSKNSLTKDLLLKCVLPAAFAFAAISVSVFFILTRYQRKHVSSPVSVDLLPTGEYRRISYHELRHATNEFCEANLVGAVSFGSVYKGILSDGTDVAVKVLNLQLEGAYKSFDSECKVTLIPLVKETRKVDHGLGHSLREYGYEGKVSIKGDMYSFGIMLLKNFTKKKPTDDIFTGELSLRQWVSSSLPHRIMEVVDKGLTRKEDGEDMITTKGTILALMELGLECSKGLPEERSNIKEVVIKLSKIRSQLICNRGG</sequence>
<keyword evidence="14" id="KW-1185">Reference proteome</keyword>
<name>A0AA88QH56_9ASTE</name>
<dbReference type="PRINTS" id="PR00019">
    <property type="entry name" value="LEURICHRPT"/>
</dbReference>
<keyword evidence="8 11" id="KW-0472">Membrane</keyword>
<keyword evidence="9" id="KW-0675">Receptor</keyword>
<keyword evidence="5" id="KW-0732">Signal</keyword>
<keyword evidence="4 11" id="KW-0812">Transmembrane</keyword>
<reference evidence="13" key="1">
    <citation type="submission" date="2022-12" db="EMBL/GenBank/DDBJ databases">
        <title>Draft genome assemblies for two species of Escallonia (Escalloniales).</title>
        <authorList>
            <person name="Chanderbali A."/>
            <person name="Dervinis C."/>
            <person name="Anghel I."/>
            <person name="Soltis D."/>
            <person name="Soltis P."/>
            <person name="Zapata F."/>
        </authorList>
    </citation>
    <scope>NUCLEOTIDE SEQUENCE</scope>
    <source>
        <strain evidence="13">UCBG92.1500</strain>
        <tissue evidence="13">Leaf</tissue>
    </source>
</reference>
<dbReference type="SUPFAM" id="SSF52047">
    <property type="entry name" value="RNI-like"/>
    <property type="match status" value="1"/>
</dbReference>
<dbReference type="Gene3D" id="1.10.510.10">
    <property type="entry name" value="Transferase(Phosphotransferase) domain 1"/>
    <property type="match status" value="1"/>
</dbReference>
<dbReference type="Gene3D" id="3.30.200.20">
    <property type="entry name" value="Phosphorylase Kinase, domain 1"/>
    <property type="match status" value="1"/>
</dbReference>
<dbReference type="GO" id="GO:0051707">
    <property type="term" value="P:response to other organism"/>
    <property type="evidence" value="ECO:0007669"/>
    <property type="project" value="UniProtKB-ARBA"/>
</dbReference>
<dbReference type="PANTHER" id="PTHR27000">
    <property type="entry name" value="LEUCINE-RICH REPEAT RECEPTOR-LIKE PROTEIN KINASE FAMILY PROTEIN-RELATED"/>
    <property type="match status" value="1"/>
</dbReference>
<dbReference type="InterPro" id="IPR001611">
    <property type="entry name" value="Leu-rich_rpt"/>
</dbReference>
<dbReference type="SMART" id="SM00369">
    <property type="entry name" value="LRR_TYP"/>
    <property type="match status" value="6"/>
</dbReference>
<evidence type="ECO:0000256" key="7">
    <source>
        <dbReference type="ARBA" id="ARBA00022989"/>
    </source>
</evidence>
<dbReference type="Proteomes" id="UP001187471">
    <property type="component" value="Unassembled WGS sequence"/>
</dbReference>
<gene>
    <name evidence="13" type="ORF">RJ640_003466</name>
</gene>
<keyword evidence="10" id="KW-0325">Glycoprotein</keyword>
<dbReference type="AlphaFoldDB" id="A0AA88QH56"/>
<dbReference type="GO" id="GO:0005886">
    <property type="term" value="C:plasma membrane"/>
    <property type="evidence" value="ECO:0007669"/>
    <property type="project" value="UniProtKB-SubCell"/>
</dbReference>
<dbReference type="InterPro" id="IPR011009">
    <property type="entry name" value="Kinase-like_dom_sf"/>
</dbReference>
<evidence type="ECO:0000256" key="4">
    <source>
        <dbReference type="ARBA" id="ARBA00022692"/>
    </source>
</evidence>